<name>A0A165P0H9_9APHY</name>
<protein>
    <recommendedName>
        <fullName evidence="1">BTB domain-containing protein</fullName>
    </recommendedName>
</protein>
<dbReference type="STRING" id="1314783.A0A165P0H9"/>
<accession>A0A165P0H9</accession>
<gene>
    <name evidence="2" type="ORF">DAEQUDRAFT_672986</name>
</gene>
<dbReference type="CDD" id="cd18186">
    <property type="entry name" value="BTB_POZ_ZBTB_KLHL-like"/>
    <property type="match status" value="1"/>
</dbReference>
<dbReference type="Pfam" id="PF00651">
    <property type="entry name" value="BTB"/>
    <property type="match status" value="1"/>
</dbReference>
<dbReference type="PROSITE" id="PS50097">
    <property type="entry name" value="BTB"/>
    <property type="match status" value="1"/>
</dbReference>
<evidence type="ECO:0000313" key="3">
    <source>
        <dbReference type="Proteomes" id="UP000076727"/>
    </source>
</evidence>
<organism evidence="2 3">
    <name type="scientific">Daedalea quercina L-15889</name>
    <dbReference type="NCBI Taxonomy" id="1314783"/>
    <lineage>
        <taxon>Eukaryota</taxon>
        <taxon>Fungi</taxon>
        <taxon>Dikarya</taxon>
        <taxon>Basidiomycota</taxon>
        <taxon>Agaricomycotina</taxon>
        <taxon>Agaricomycetes</taxon>
        <taxon>Polyporales</taxon>
        <taxon>Fomitopsis</taxon>
    </lineage>
</organism>
<dbReference type="Proteomes" id="UP000076727">
    <property type="component" value="Unassembled WGS sequence"/>
</dbReference>
<dbReference type="OrthoDB" id="3036049at2759"/>
<dbReference type="Gene3D" id="3.30.710.10">
    <property type="entry name" value="Potassium Channel Kv1.1, Chain A"/>
    <property type="match status" value="1"/>
</dbReference>
<dbReference type="AlphaFoldDB" id="A0A165P0H9"/>
<keyword evidence="3" id="KW-1185">Reference proteome</keyword>
<dbReference type="InterPro" id="IPR011333">
    <property type="entry name" value="SKP1/BTB/POZ_sf"/>
</dbReference>
<dbReference type="InterPro" id="IPR000210">
    <property type="entry name" value="BTB/POZ_dom"/>
</dbReference>
<reference evidence="2 3" key="1">
    <citation type="journal article" date="2016" name="Mol. Biol. Evol.">
        <title>Comparative Genomics of Early-Diverging Mushroom-Forming Fungi Provides Insights into the Origins of Lignocellulose Decay Capabilities.</title>
        <authorList>
            <person name="Nagy L.G."/>
            <person name="Riley R."/>
            <person name="Tritt A."/>
            <person name="Adam C."/>
            <person name="Daum C."/>
            <person name="Floudas D."/>
            <person name="Sun H."/>
            <person name="Yadav J.S."/>
            <person name="Pangilinan J."/>
            <person name="Larsson K.H."/>
            <person name="Matsuura K."/>
            <person name="Barry K."/>
            <person name="Labutti K."/>
            <person name="Kuo R."/>
            <person name="Ohm R.A."/>
            <person name="Bhattacharya S.S."/>
            <person name="Shirouzu T."/>
            <person name="Yoshinaga Y."/>
            <person name="Martin F.M."/>
            <person name="Grigoriev I.V."/>
            <person name="Hibbett D.S."/>
        </authorList>
    </citation>
    <scope>NUCLEOTIDE SEQUENCE [LARGE SCALE GENOMIC DNA]</scope>
    <source>
        <strain evidence="2 3">L-15889</strain>
    </source>
</reference>
<sequence>MRPSEDSAAFSRDGELWFSDGNVVLETHGHAFKVHQGLLAYNSEVFRDLFTIPQPASSETFDGCPVVHLTDHPVELRLLLQAIFSGQSYHRNDKRVGFAIVAAIVRLSHKYQIDYVRDAYLWRMKSCFPTKFETWDTMRGSCGSTLTGFCTADAITAVNIARLTGTDSMLPTALYSCCLLDPECLLKGTARLDGTREYLS</sequence>
<feature type="domain" description="BTB" evidence="1">
    <location>
        <begin position="21"/>
        <end position="92"/>
    </location>
</feature>
<dbReference type="EMBL" id="KV429074">
    <property type="protein sequence ID" value="KZT67607.1"/>
    <property type="molecule type" value="Genomic_DNA"/>
</dbReference>
<evidence type="ECO:0000313" key="2">
    <source>
        <dbReference type="EMBL" id="KZT67607.1"/>
    </source>
</evidence>
<dbReference type="SUPFAM" id="SSF54695">
    <property type="entry name" value="POZ domain"/>
    <property type="match status" value="1"/>
</dbReference>
<evidence type="ECO:0000259" key="1">
    <source>
        <dbReference type="PROSITE" id="PS50097"/>
    </source>
</evidence>
<proteinExistence type="predicted"/>